<evidence type="ECO:0000313" key="2">
    <source>
        <dbReference type="Proteomes" id="UP000199516"/>
    </source>
</evidence>
<dbReference type="AlphaFoldDB" id="A0A1I2DNV9"/>
<sequence>MKLSIRDVLKDKGIIVKNNHLPVLEERWEGMELLRKEAEDANLDDYDIALRNIPGGDHIE</sequence>
<dbReference type="Proteomes" id="UP000199516">
    <property type="component" value="Unassembled WGS sequence"/>
</dbReference>
<accession>A0A1I2DNV9</accession>
<proteinExistence type="predicted"/>
<keyword evidence="2" id="KW-1185">Reference proteome</keyword>
<dbReference type="OrthoDB" id="6711169at2"/>
<dbReference type="STRING" id="930128.SAMN05192532_104199"/>
<protein>
    <submittedName>
        <fullName evidence="1">Uncharacterized protein</fullName>
    </submittedName>
</protein>
<reference evidence="1 2" key="1">
    <citation type="submission" date="2016-10" db="EMBL/GenBank/DDBJ databases">
        <authorList>
            <person name="de Groot N.N."/>
        </authorList>
    </citation>
    <scope>NUCLEOTIDE SEQUENCE [LARGE SCALE GENOMIC DNA]</scope>
    <source>
        <strain evidence="1 2">DSM 23995</strain>
    </source>
</reference>
<evidence type="ECO:0000313" key="1">
    <source>
        <dbReference type="EMBL" id="SFE82215.1"/>
    </source>
</evidence>
<dbReference type="EMBL" id="FONT01000004">
    <property type="protein sequence ID" value="SFE82215.1"/>
    <property type="molecule type" value="Genomic_DNA"/>
</dbReference>
<gene>
    <name evidence="1" type="ORF">SAMN05192532_104199</name>
</gene>
<name>A0A1I2DNV9_9BACI</name>
<organism evidence="1 2">
    <name type="scientific">Alteribacillus iranensis</name>
    <dbReference type="NCBI Taxonomy" id="930128"/>
    <lineage>
        <taxon>Bacteria</taxon>
        <taxon>Bacillati</taxon>
        <taxon>Bacillota</taxon>
        <taxon>Bacilli</taxon>
        <taxon>Bacillales</taxon>
        <taxon>Bacillaceae</taxon>
        <taxon>Alteribacillus</taxon>
    </lineage>
</organism>
<dbReference type="RefSeq" id="WP_091661477.1">
    <property type="nucleotide sequence ID" value="NZ_FONT01000004.1"/>
</dbReference>